<evidence type="ECO:0000256" key="1">
    <source>
        <dbReference type="SAM" id="Phobius"/>
    </source>
</evidence>
<gene>
    <name evidence="3" type="ORF">WJX72_008051</name>
</gene>
<dbReference type="Pfam" id="PF10601">
    <property type="entry name" value="zf-LITAF-like"/>
    <property type="match status" value="1"/>
</dbReference>
<keyword evidence="4" id="KW-1185">Reference proteome</keyword>
<organism evidence="3 4">
    <name type="scientific">[Myrmecia] bisecta</name>
    <dbReference type="NCBI Taxonomy" id="41462"/>
    <lineage>
        <taxon>Eukaryota</taxon>
        <taxon>Viridiplantae</taxon>
        <taxon>Chlorophyta</taxon>
        <taxon>core chlorophytes</taxon>
        <taxon>Trebouxiophyceae</taxon>
        <taxon>Trebouxiales</taxon>
        <taxon>Trebouxiaceae</taxon>
        <taxon>Myrmecia</taxon>
    </lineage>
</organism>
<dbReference type="Proteomes" id="UP001489004">
    <property type="component" value="Unassembled WGS sequence"/>
</dbReference>
<comment type="caution">
    <text evidence="3">The sequence shown here is derived from an EMBL/GenBank/DDBJ whole genome shotgun (WGS) entry which is preliminary data.</text>
</comment>
<proteinExistence type="predicted"/>
<dbReference type="AlphaFoldDB" id="A0AAW1R865"/>
<feature type="domain" description="LITAF" evidence="2">
    <location>
        <begin position="54"/>
        <end position="114"/>
    </location>
</feature>
<reference evidence="3 4" key="1">
    <citation type="journal article" date="2024" name="Nat. Commun.">
        <title>Phylogenomics reveals the evolutionary origins of lichenization in chlorophyte algae.</title>
        <authorList>
            <person name="Puginier C."/>
            <person name="Libourel C."/>
            <person name="Otte J."/>
            <person name="Skaloud P."/>
            <person name="Haon M."/>
            <person name="Grisel S."/>
            <person name="Petersen M."/>
            <person name="Berrin J.G."/>
            <person name="Delaux P.M."/>
            <person name="Dal Grande F."/>
            <person name="Keller J."/>
        </authorList>
    </citation>
    <scope>NUCLEOTIDE SEQUENCE [LARGE SCALE GENOMIC DNA]</scope>
    <source>
        <strain evidence="3 4">SAG 2043</strain>
    </source>
</reference>
<feature type="transmembrane region" description="Helical" evidence="1">
    <location>
        <begin position="79"/>
        <end position="96"/>
    </location>
</feature>
<protein>
    <recommendedName>
        <fullName evidence="2">LITAF domain-containing protein</fullName>
    </recommendedName>
</protein>
<dbReference type="EMBL" id="JALJOR010000001">
    <property type="protein sequence ID" value="KAK9829819.1"/>
    <property type="molecule type" value="Genomic_DNA"/>
</dbReference>
<sequence>MFFDSQRDRPAQVAQPAPVVEGQTVGPMSADAPLFYPADQEGPVFLGARIGHMPILLHCGTCGYQGYTECRSTRGMAHGMWALMTLGVGLLIPVAMDTQHYCPQCHKHVAVAKLM</sequence>
<keyword evidence="1" id="KW-0812">Transmembrane</keyword>
<name>A0AAW1R865_9CHLO</name>
<evidence type="ECO:0000313" key="4">
    <source>
        <dbReference type="Proteomes" id="UP001489004"/>
    </source>
</evidence>
<accession>A0AAW1R865</accession>
<dbReference type="SMART" id="SM00714">
    <property type="entry name" value="LITAF"/>
    <property type="match status" value="1"/>
</dbReference>
<evidence type="ECO:0000313" key="3">
    <source>
        <dbReference type="EMBL" id="KAK9829819.1"/>
    </source>
</evidence>
<dbReference type="InterPro" id="IPR006629">
    <property type="entry name" value="LITAF"/>
</dbReference>
<keyword evidence="1" id="KW-1133">Transmembrane helix</keyword>
<keyword evidence="1" id="KW-0472">Membrane</keyword>
<evidence type="ECO:0000259" key="2">
    <source>
        <dbReference type="SMART" id="SM00714"/>
    </source>
</evidence>